<dbReference type="RefSeq" id="XP_033529665.1">
    <property type="nucleotide sequence ID" value="XM_033674774.1"/>
</dbReference>
<evidence type="ECO:0000313" key="10">
    <source>
        <dbReference type="EMBL" id="KAF1808034.1"/>
    </source>
</evidence>
<dbReference type="OrthoDB" id="1661054at2759"/>
<comment type="subcellular location">
    <subcellularLocation>
        <location evidence="1">Golgi apparatus membrane</location>
        <topology evidence="1">Peripheral membrane protein</topology>
    </subcellularLocation>
</comment>
<dbReference type="Pfam" id="PF04124">
    <property type="entry name" value="Dor1"/>
    <property type="match status" value="3"/>
</dbReference>
<dbReference type="GeneID" id="54415344"/>
<reference evidence="12" key="3">
    <citation type="submission" date="2025-04" db="UniProtKB">
        <authorList>
            <consortium name="RefSeq"/>
        </authorList>
    </citation>
    <scope>IDENTIFICATION</scope>
    <source>
        <strain evidence="12">CBS 781.70</strain>
    </source>
</reference>
<evidence type="ECO:0000256" key="4">
    <source>
        <dbReference type="ARBA" id="ARBA00022448"/>
    </source>
</evidence>
<dbReference type="AlphaFoldDB" id="A0A6G1FQG0"/>
<proteinExistence type="inferred from homology"/>
<feature type="region of interest" description="Disordered" evidence="9">
    <location>
        <begin position="309"/>
        <end position="333"/>
    </location>
</feature>
<name>A0A6G1FQG0_9PEZI</name>
<feature type="compositionally biased region" description="Basic and acidic residues" evidence="9">
    <location>
        <begin position="309"/>
        <end position="330"/>
    </location>
</feature>
<evidence type="ECO:0000256" key="5">
    <source>
        <dbReference type="ARBA" id="ARBA00022927"/>
    </source>
</evidence>
<keyword evidence="4" id="KW-0813">Transport</keyword>
<dbReference type="InterPro" id="IPR007255">
    <property type="entry name" value="COG8"/>
</dbReference>
<dbReference type="GO" id="GO:0015031">
    <property type="term" value="P:protein transport"/>
    <property type="evidence" value="ECO:0007669"/>
    <property type="project" value="UniProtKB-KW"/>
</dbReference>
<dbReference type="GO" id="GO:0000139">
    <property type="term" value="C:Golgi membrane"/>
    <property type="evidence" value="ECO:0007669"/>
    <property type="project" value="UniProtKB-SubCell"/>
</dbReference>
<reference evidence="12" key="2">
    <citation type="submission" date="2020-04" db="EMBL/GenBank/DDBJ databases">
        <authorList>
            <consortium name="NCBI Genome Project"/>
        </authorList>
    </citation>
    <scope>NUCLEOTIDE SEQUENCE</scope>
    <source>
        <strain evidence="12">CBS 781.70</strain>
    </source>
</reference>
<evidence type="ECO:0000256" key="1">
    <source>
        <dbReference type="ARBA" id="ARBA00004395"/>
    </source>
</evidence>
<dbReference type="PANTHER" id="PTHR21311:SF0">
    <property type="entry name" value="CONSERVED OLIGOMERIC GOLGI COMPLEX SUBUNIT 8"/>
    <property type="match status" value="1"/>
</dbReference>
<dbReference type="PANTHER" id="PTHR21311">
    <property type="entry name" value="CONSERVED OLIGOMERIC GOLGI COMPLEX COMPONENT 8"/>
    <property type="match status" value="1"/>
</dbReference>
<keyword evidence="11" id="KW-1185">Reference proteome</keyword>
<evidence type="ECO:0000256" key="6">
    <source>
        <dbReference type="ARBA" id="ARBA00023034"/>
    </source>
</evidence>
<keyword evidence="6" id="KW-0333">Golgi apparatus</keyword>
<evidence type="ECO:0000256" key="7">
    <source>
        <dbReference type="ARBA" id="ARBA00023136"/>
    </source>
</evidence>
<evidence type="ECO:0000313" key="12">
    <source>
        <dbReference type="RefSeq" id="XP_033529665.1"/>
    </source>
</evidence>
<dbReference type="GO" id="GO:0006891">
    <property type="term" value="P:intra-Golgi vesicle-mediated transport"/>
    <property type="evidence" value="ECO:0007669"/>
    <property type="project" value="TreeGrafter"/>
</dbReference>
<organism evidence="10">
    <name type="scientific">Eremomyces bilateralis CBS 781.70</name>
    <dbReference type="NCBI Taxonomy" id="1392243"/>
    <lineage>
        <taxon>Eukaryota</taxon>
        <taxon>Fungi</taxon>
        <taxon>Dikarya</taxon>
        <taxon>Ascomycota</taxon>
        <taxon>Pezizomycotina</taxon>
        <taxon>Dothideomycetes</taxon>
        <taxon>Dothideomycetes incertae sedis</taxon>
        <taxon>Eremomycetales</taxon>
        <taxon>Eremomycetaceae</taxon>
        <taxon>Eremomyces</taxon>
    </lineage>
</organism>
<feature type="region of interest" description="Disordered" evidence="9">
    <location>
        <begin position="372"/>
        <end position="394"/>
    </location>
</feature>
<dbReference type="EMBL" id="ML975193">
    <property type="protein sequence ID" value="KAF1808034.1"/>
    <property type="molecule type" value="Genomic_DNA"/>
</dbReference>
<accession>A0A6G1FQG0</accession>
<comment type="similarity">
    <text evidence="2">Belongs to the COG8 family.</text>
</comment>
<evidence type="ECO:0000256" key="2">
    <source>
        <dbReference type="ARBA" id="ARBA00006419"/>
    </source>
</evidence>
<evidence type="ECO:0000256" key="8">
    <source>
        <dbReference type="ARBA" id="ARBA00031347"/>
    </source>
</evidence>
<dbReference type="Proteomes" id="UP000504638">
    <property type="component" value="Unplaced"/>
</dbReference>
<evidence type="ECO:0000256" key="3">
    <source>
        <dbReference type="ARBA" id="ARBA00020983"/>
    </source>
</evidence>
<sequence>MADGFLELIAPILEESGDERSDDLSREYLSHLTSLSISDLLTDEPESLLHSGQTILRSLQALSRRTYKSSVRSVEHLDRFKSSLPTVKNSASAVQDALPSLESASSQFSSKYARSPENPVLLRRQEALNLYENASRISDILDLPALLSSIISSSSANASFQPSQRTPGGATQTTPSITSANISYASALDLHHHIKRLSTLFPESSLIGSMTLDADHGMNMMSTYLLTSLRSPNLKLTAAMRTIGLLRRVAPELESGTSGFSFGRPSDEVGKLRGSGGEGSLGAIFLVCRTMCLIDMLEALAPLRDLADQETSARKSQEPRKGPERQERWSEGQQTERYLKRYLEIFREQSFAIISMYRNIFPGELPVPQAERASSGAEVGRPGQTIASSEGSELPSALSTFPMHLVSMLMETLEEYLPNVQDRASRESLLTQVLYCAGSLGRLGADFGMLLALVEEDSREDEEDADEESEWEWVETVKKHRIQASRLELLASGVGTTRQVGRA</sequence>
<protein>
    <recommendedName>
        <fullName evidence="3">Conserved oligomeric Golgi complex subunit 8</fullName>
    </recommendedName>
    <alternativeName>
        <fullName evidence="8">Component of oligomeric Golgi complex 8</fullName>
    </alternativeName>
</protein>
<evidence type="ECO:0000313" key="11">
    <source>
        <dbReference type="Proteomes" id="UP000504638"/>
    </source>
</evidence>
<keyword evidence="7" id="KW-0472">Membrane</keyword>
<dbReference type="GO" id="GO:0017119">
    <property type="term" value="C:Golgi transport complex"/>
    <property type="evidence" value="ECO:0007669"/>
    <property type="project" value="InterPro"/>
</dbReference>
<gene>
    <name evidence="10 12" type="ORF">P152DRAFT_258844</name>
</gene>
<evidence type="ECO:0000256" key="9">
    <source>
        <dbReference type="SAM" id="MobiDB-lite"/>
    </source>
</evidence>
<keyword evidence="5" id="KW-0653">Protein transport</keyword>
<reference evidence="10 12" key="1">
    <citation type="submission" date="2020-01" db="EMBL/GenBank/DDBJ databases">
        <authorList>
            <consortium name="DOE Joint Genome Institute"/>
            <person name="Haridas S."/>
            <person name="Albert R."/>
            <person name="Binder M."/>
            <person name="Bloem J."/>
            <person name="Labutti K."/>
            <person name="Salamov A."/>
            <person name="Andreopoulos B."/>
            <person name="Baker S.E."/>
            <person name="Barry K."/>
            <person name="Bills G."/>
            <person name="Bluhm B.H."/>
            <person name="Cannon C."/>
            <person name="Castanera R."/>
            <person name="Culley D.E."/>
            <person name="Daum C."/>
            <person name="Ezra D."/>
            <person name="Gonzalez J.B."/>
            <person name="Henrissat B."/>
            <person name="Kuo A."/>
            <person name="Liang C."/>
            <person name="Lipzen A."/>
            <person name="Lutzoni F."/>
            <person name="Magnuson J."/>
            <person name="Mondo S."/>
            <person name="Nolan M."/>
            <person name="Ohm R."/>
            <person name="Pangilinan J."/>
            <person name="Park H.-J."/>
            <person name="Ramirez L."/>
            <person name="Alfaro M."/>
            <person name="Sun H."/>
            <person name="Tritt A."/>
            <person name="Yoshinaga Y."/>
            <person name="Zwiers L.-H."/>
            <person name="Turgeon B.G."/>
            <person name="Goodwin S.B."/>
            <person name="Spatafora J.W."/>
            <person name="Crous P.W."/>
            <person name="Grigoriev I.V."/>
        </authorList>
    </citation>
    <scope>NUCLEOTIDE SEQUENCE</scope>
    <source>
        <strain evidence="10 12">CBS 781.70</strain>
    </source>
</reference>